<dbReference type="PANTHER" id="PTHR42920">
    <property type="entry name" value="OS03G0707200 PROTEIN-RELATED"/>
    <property type="match status" value="1"/>
</dbReference>
<name>A0A1Y1QTR9_9GAMM</name>
<evidence type="ECO:0000256" key="3">
    <source>
        <dbReference type="ARBA" id="ARBA00022692"/>
    </source>
</evidence>
<dbReference type="Pfam" id="PF00892">
    <property type="entry name" value="EamA"/>
    <property type="match status" value="2"/>
</dbReference>
<dbReference type="InterPro" id="IPR037185">
    <property type="entry name" value="EmrE-like"/>
</dbReference>
<dbReference type="GO" id="GO:0005886">
    <property type="term" value="C:plasma membrane"/>
    <property type="evidence" value="ECO:0007669"/>
    <property type="project" value="UniProtKB-SubCell"/>
</dbReference>
<protein>
    <submittedName>
        <fullName evidence="8">EamA family transporter</fullName>
    </submittedName>
</protein>
<keyword evidence="5 6" id="KW-0472">Membrane</keyword>
<feature type="domain" description="EamA" evidence="7">
    <location>
        <begin position="180"/>
        <end position="311"/>
    </location>
</feature>
<feature type="transmembrane region" description="Helical" evidence="6">
    <location>
        <begin position="298"/>
        <end position="315"/>
    </location>
</feature>
<feature type="transmembrane region" description="Helical" evidence="6">
    <location>
        <begin position="242"/>
        <end position="261"/>
    </location>
</feature>
<evidence type="ECO:0000256" key="4">
    <source>
        <dbReference type="ARBA" id="ARBA00022989"/>
    </source>
</evidence>
<feature type="transmembrane region" description="Helical" evidence="6">
    <location>
        <begin position="127"/>
        <end position="144"/>
    </location>
</feature>
<dbReference type="SUPFAM" id="SSF103481">
    <property type="entry name" value="Multidrug resistance efflux transporter EmrE"/>
    <property type="match status" value="2"/>
</dbReference>
<organism evidence="8 9">
    <name type="scientific">Thiothrix lacustris</name>
    <dbReference type="NCBI Taxonomy" id="525917"/>
    <lineage>
        <taxon>Bacteria</taxon>
        <taxon>Pseudomonadati</taxon>
        <taxon>Pseudomonadota</taxon>
        <taxon>Gammaproteobacteria</taxon>
        <taxon>Thiotrichales</taxon>
        <taxon>Thiotrichaceae</taxon>
        <taxon>Thiothrix</taxon>
    </lineage>
</organism>
<evidence type="ECO:0000256" key="5">
    <source>
        <dbReference type="ARBA" id="ARBA00023136"/>
    </source>
</evidence>
<gene>
    <name evidence="8" type="ORF">BWK73_12185</name>
</gene>
<feature type="transmembrane region" description="Helical" evidence="6">
    <location>
        <begin position="210"/>
        <end position="230"/>
    </location>
</feature>
<keyword evidence="3 6" id="KW-0812">Transmembrane</keyword>
<feature type="transmembrane region" description="Helical" evidence="6">
    <location>
        <begin position="151"/>
        <end position="168"/>
    </location>
</feature>
<feature type="transmembrane region" description="Helical" evidence="6">
    <location>
        <begin position="94"/>
        <end position="112"/>
    </location>
</feature>
<feature type="transmembrane region" description="Helical" evidence="6">
    <location>
        <begin position="273"/>
        <end position="292"/>
    </location>
</feature>
<evidence type="ECO:0000313" key="9">
    <source>
        <dbReference type="Proteomes" id="UP000192491"/>
    </source>
</evidence>
<dbReference type="InterPro" id="IPR051258">
    <property type="entry name" value="Diverse_Substrate_Transporter"/>
</dbReference>
<feature type="domain" description="EamA" evidence="7">
    <location>
        <begin position="30"/>
        <end position="167"/>
    </location>
</feature>
<proteinExistence type="predicted"/>
<dbReference type="PANTHER" id="PTHR42920:SF5">
    <property type="entry name" value="EAMA DOMAIN-CONTAINING PROTEIN"/>
    <property type="match status" value="1"/>
</dbReference>
<feature type="transmembrane region" description="Helical" evidence="6">
    <location>
        <begin position="32"/>
        <end position="53"/>
    </location>
</feature>
<reference evidence="8 9" key="1">
    <citation type="submission" date="2017-01" db="EMBL/GenBank/DDBJ databases">
        <title>Novel large sulfur bacteria in the metagenomes of groundwater-fed chemosynthetic microbial mats in the Lake Huron basin.</title>
        <authorList>
            <person name="Sharrar A.M."/>
            <person name="Flood B.E."/>
            <person name="Bailey J.V."/>
            <person name="Jones D.S."/>
            <person name="Biddanda B."/>
            <person name="Ruberg S.A."/>
            <person name="Marcus D.N."/>
            <person name="Dick G.J."/>
        </authorList>
    </citation>
    <scope>NUCLEOTIDE SEQUENCE [LARGE SCALE GENOMIC DNA]</scope>
    <source>
        <strain evidence="8">A8</strain>
    </source>
</reference>
<feature type="transmembrane region" description="Helical" evidence="6">
    <location>
        <begin position="180"/>
        <end position="198"/>
    </location>
</feature>
<comment type="subcellular location">
    <subcellularLocation>
        <location evidence="1">Cell membrane</location>
        <topology evidence="1">Multi-pass membrane protein</topology>
    </subcellularLocation>
</comment>
<evidence type="ECO:0000256" key="2">
    <source>
        <dbReference type="ARBA" id="ARBA00022475"/>
    </source>
</evidence>
<sequence>MAAILIIQGECYIPNMGKTSIALSQHHFRTGWLLAVGGTALFALKSIFIKLAYAQGVDTVTLLTLRMLVAAPFYLLMLGWLLRQTPTRIPAPKPLAAIMLLGFMGYYLSSWLDMQGLNYVSAQLERLTLYTYPIMTTLLGWVFLREAITPRIMLALVLTYSGVMLLYAHEANLGGVDVTLGVAMVATAALIFAFYVVFSKGLIGQFGSRLFTSIAMLASTLFVCIHFLLTHRVSDLLVNPTAWGYALLLGIFSTVLPSFMVSEAIGRIGAARTSIVGTSGPLITILLAVALLGEPFGWFHLAGMLLVMLGVGALGKK</sequence>
<evidence type="ECO:0000256" key="1">
    <source>
        <dbReference type="ARBA" id="ARBA00004651"/>
    </source>
</evidence>
<keyword evidence="2" id="KW-1003">Cell membrane</keyword>
<evidence type="ECO:0000256" key="6">
    <source>
        <dbReference type="SAM" id="Phobius"/>
    </source>
</evidence>
<keyword evidence="4 6" id="KW-1133">Transmembrane helix</keyword>
<comment type="caution">
    <text evidence="8">The sequence shown here is derived from an EMBL/GenBank/DDBJ whole genome shotgun (WGS) entry which is preliminary data.</text>
</comment>
<accession>A0A1Y1QTR9</accession>
<dbReference type="AlphaFoldDB" id="A0A1Y1QTR9"/>
<dbReference type="Proteomes" id="UP000192491">
    <property type="component" value="Unassembled WGS sequence"/>
</dbReference>
<dbReference type="EMBL" id="MTEJ01000047">
    <property type="protein sequence ID" value="OQX13425.1"/>
    <property type="molecule type" value="Genomic_DNA"/>
</dbReference>
<feature type="transmembrane region" description="Helical" evidence="6">
    <location>
        <begin position="59"/>
        <end position="82"/>
    </location>
</feature>
<evidence type="ECO:0000259" key="7">
    <source>
        <dbReference type="Pfam" id="PF00892"/>
    </source>
</evidence>
<dbReference type="InterPro" id="IPR000620">
    <property type="entry name" value="EamA_dom"/>
</dbReference>
<evidence type="ECO:0000313" key="8">
    <source>
        <dbReference type="EMBL" id="OQX13425.1"/>
    </source>
</evidence>